<keyword evidence="2" id="KW-1185">Reference proteome</keyword>
<dbReference type="EMBL" id="ML996565">
    <property type="protein sequence ID" value="KAF2762484.1"/>
    <property type="molecule type" value="Genomic_DNA"/>
</dbReference>
<evidence type="ECO:0000313" key="2">
    <source>
        <dbReference type="Proteomes" id="UP000799437"/>
    </source>
</evidence>
<dbReference type="GeneID" id="54484029"/>
<dbReference type="OrthoDB" id="5089392at2759"/>
<gene>
    <name evidence="1" type="ORF">EJ05DRAFT_471496</name>
</gene>
<name>A0A6A6WJM1_9PEZI</name>
<protein>
    <submittedName>
        <fullName evidence="1">Uncharacterized protein</fullName>
    </submittedName>
</protein>
<reference evidence="1" key="1">
    <citation type="journal article" date="2020" name="Stud. Mycol.">
        <title>101 Dothideomycetes genomes: a test case for predicting lifestyles and emergence of pathogens.</title>
        <authorList>
            <person name="Haridas S."/>
            <person name="Albert R."/>
            <person name="Binder M."/>
            <person name="Bloem J."/>
            <person name="Labutti K."/>
            <person name="Salamov A."/>
            <person name="Andreopoulos B."/>
            <person name="Baker S."/>
            <person name="Barry K."/>
            <person name="Bills G."/>
            <person name="Bluhm B."/>
            <person name="Cannon C."/>
            <person name="Castanera R."/>
            <person name="Culley D."/>
            <person name="Daum C."/>
            <person name="Ezra D."/>
            <person name="Gonzalez J."/>
            <person name="Henrissat B."/>
            <person name="Kuo A."/>
            <person name="Liang C."/>
            <person name="Lipzen A."/>
            <person name="Lutzoni F."/>
            <person name="Magnuson J."/>
            <person name="Mondo S."/>
            <person name="Nolan M."/>
            <person name="Ohm R."/>
            <person name="Pangilinan J."/>
            <person name="Park H.-J."/>
            <person name="Ramirez L."/>
            <person name="Alfaro M."/>
            <person name="Sun H."/>
            <person name="Tritt A."/>
            <person name="Yoshinaga Y."/>
            <person name="Zwiers L.-H."/>
            <person name="Turgeon B."/>
            <person name="Goodwin S."/>
            <person name="Spatafora J."/>
            <person name="Crous P."/>
            <person name="Grigoriev I."/>
        </authorList>
    </citation>
    <scope>NUCLEOTIDE SEQUENCE</scope>
    <source>
        <strain evidence="1">CBS 121739</strain>
    </source>
</reference>
<dbReference type="Proteomes" id="UP000799437">
    <property type="component" value="Unassembled WGS sequence"/>
</dbReference>
<dbReference type="Pfam" id="PF17615">
    <property type="entry name" value="C166"/>
    <property type="match status" value="1"/>
</dbReference>
<dbReference type="RefSeq" id="XP_033604935.1">
    <property type="nucleotide sequence ID" value="XM_033742975.1"/>
</dbReference>
<accession>A0A6A6WJM1</accession>
<proteinExistence type="predicted"/>
<evidence type="ECO:0000313" key="1">
    <source>
        <dbReference type="EMBL" id="KAF2762484.1"/>
    </source>
</evidence>
<dbReference type="AlphaFoldDB" id="A0A6A6WJM1"/>
<organism evidence="1 2">
    <name type="scientific">Pseudovirgaria hyperparasitica</name>
    <dbReference type="NCBI Taxonomy" id="470096"/>
    <lineage>
        <taxon>Eukaryota</taxon>
        <taxon>Fungi</taxon>
        <taxon>Dikarya</taxon>
        <taxon>Ascomycota</taxon>
        <taxon>Pezizomycotina</taxon>
        <taxon>Dothideomycetes</taxon>
        <taxon>Dothideomycetes incertae sedis</taxon>
        <taxon>Acrospermales</taxon>
        <taxon>Acrospermaceae</taxon>
        <taxon>Pseudovirgaria</taxon>
    </lineage>
</organism>
<sequence length="164" mass="17410">MVANINQITQLSQDLQPIASSIQTGETVIAKRQQNPFEPVIRGFSEIINVAQRDIENMDGTGKYPDAEAQQVCNAFSTFVVVHQRLLNIVIGKSGLLEGIFLGPVAAVLRSLESTVDTLAFGIIDSVPGCQADATTKLESLDVTLGKAVCAYTPGGSLGVNVFC</sequence>